<evidence type="ECO:0000313" key="3">
    <source>
        <dbReference type="Proteomes" id="UP000185511"/>
    </source>
</evidence>
<dbReference type="RefSeq" id="WP_075742216.1">
    <property type="nucleotide sequence ID" value="NZ_CP016076.1"/>
</dbReference>
<dbReference type="KEGG" id="acad:UA74_23535"/>
<feature type="region of interest" description="Disordered" evidence="1">
    <location>
        <begin position="1"/>
        <end position="22"/>
    </location>
</feature>
<accession>A0AAC9LH14</accession>
<proteinExistence type="predicted"/>
<protein>
    <submittedName>
        <fullName evidence="2">Uncharacterized protein</fullName>
    </submittedName>
</protein>
<keyword evidence="3" id="KW-1185">Reference proteome</keyword>
<dbReference type="EMBL" id="CP016076">
    <property type="protein sequence ID" value="APU16725.1"/>
    <property type="molecule type" value="Genomic_DNA"/>
</dbReference>
<evidence type="ECO:0000256" key="1">
    <source>
        <dbReference type="SAM" id="MobiDB-lite"/>
    </source>
</evidence>
<dbReference type="AlphaFoldDB" id="A0AAC9LH14"/>
<evidence type="ECO:0000313" key="2">
    <source>
        <dbReference type="EMBL" id="APU16725.1"/>
    </source>
</evidence>
<sequence>MADRHSQARSRSADELRQDADRLSGERAYCVAERLGLCPSQVLQVLHDLGYRGSAASTVLEPRVVNEVESVLIATRD</sequence>
<reference evidence="3" key="1">
    <citation type="submission" date="2016-06" db="EMBL/GenBank/DDBJ databases">
        <title>Complete genome sequence of Actinoalloteichus fjordicus DSM 46855 (=ADI127-17), type strain of the new species Actinoalloteichus fjordicus.</title>
        <authorList>
            <person name="Ruckert C."/>
            <person name="Nouioui I."/>
            <person name="Willmese J."/>
            <person name="van Wezel G."/>
            <person name="Klenk H.-P."/>
            <person name="Kalinowski J."/>
            <person name="Zotchev S.B."/>
        </authorList>
    </citation>
    <scope>NUCLEOTIDE SEQUENCE [LARGE SCALE GENOMIC DNA]</scope>
    <source>
        <strain evidence="3">ADI127-7</strain>
    </source>
</reference>
<name>A0AAC9LH14_9PSEU</name>
<gene>
    <name evidence="2" type="ORF">UA74_23535</name>
</gene>
<dbReference type="Proteomes" id="UP000185511">
    <property type="component" value="Chromosome"/>
</dbReference>
<organism evidence="2 3">
    <name type="scientific">Actinoalloteichus fjordicus</name>
    <dbReference type="NCBI Taxonomy" id="1612552"/>
    <lineage>
        <taxon>Bacteria</taxon>
        <taxon>Bacillati</taxon>
        <taxon>Actinomycetota</taxon>
        <taxon>Actinomycetes</taxon>
        <taxon>Pseudonocardiales</taxon>
        <taxon>Pseudonocardiaceae</taxon>
        <taxon>Actinoalloteichus</taxon>
    </lineage>
</organism>